<dbReference type="Pfam" id="PF24714">
    <property type="entry name" value="TOR1L1_N"/>
    <property type="match status" value="1"/>
</dbReference>
<dbReference type="InterPro" id="IPR033337">
    <property type="entry name" value="TORTIFOLIA1/SINE1-2"/>
</dbReference>
<keyword evidence="4" id="KW-1185">Reference proteome</keyword>
<sequence length="648" mass="72035">MHRSKPTSNSNTPLKHRVLTCLTKLSDRDTHSLAVTELHAIVRTLDQRTLPLFLSCILHTTDPTDTTPLRKQCLRLLTTLSESHGNALSPYLPKILTNLVRRFRDPDSSVRTACTDSVRSLSVHVRCQSFSVFLRPLSEALFTEQEPNAQAAAAACLSSAVEASPDPDSARLAKLLPRLQKLLKLDGFKAKAAVLQLIRSIVGAGGASGAVSGLVPCLLEAIGSTNWAARKAVAEVLEKLAVVERNSLSEFKAGCLKVIENRRFDKVKLVREAMNRTIEAWKQVPDVSDEFSPHPHSQYSSKENMSSECHPQVSQNSCSPGSVMTRFRRMSASVSRSTPPDRSSAINAKKTSTLSSTKRMSSSVSRKLNNKNWDVQVVVSSDPFNSRVDQGDLQQRDEVVLERSRKDEKGRFFKSEIRRGLFENNSDDKKMHKYSGSNAGSRVVPFSEDSQDSELGGNVTKDLHKSDKQNEDLSLIRSQLLQIEKQQSSLLDLLQNFIGRSESGMRSLETRVQGLEFALDEISYDLAVSSGRMSKPGAARYACCLLPGSEILSAKFWKRTQSRYSSSQLSRSDGTQLLAAVPHRDDMNAETELRSHRLRLHSDGGSFITNPLAEINTNSKKISARKLRLRLYIKKKVRLSGFQLNRND</sequence>
<organism evidence="3 4">
    <name type="scientific">Arachis hypogaea</name>
    <name type="common">Peanut</name>
    <dbReference type="NCBI Taxonomy" id="3818"/>
    <lineage>
        <taxon>Eukaryota</taxon>
        <taxon>Viridiplantae</taxon>
        <taxon>Streptophyta</taxon>
        <taxon>Embryophyta</taxon>
        <taxon>Tracheophyta</taxon>
        <taxon>Spermatophyta</taxon>
        <taxon>Magnoliopsida</taxon>
        <taxon>eudicotyledons</taxon>
        <taxon>Gunneridae</taxon>
        <taxon>Pentapetalae</taxon>
        <taxon>rosids</taxon>
        <taxon>fabids</taxon>
        <taxon>Fabales</taxon>
        <taxon>Fabaceae</taxon>
        <taxon>Papilionoideae</taxon>
        <taxon>50 kb inversion clade</taxon>
        <taxon>dalbergioids sensu lato</taxon>
        <taxon>Dalbergieae</taxon>
        <taxon>Pterocarpus clade</taxon>
        <taxon>Arachis</taxon>
    </lineage>
</organism>
<reference evidence="3 4" key="1">
    <citation type="submission" date="2019-01" db="EMBL/GenBank/DDBJ databases">
        <title>Sequencing of cultivated peanut Arachis hypogaea provides insights into genome evolution and oil improvement.</title>
        <authorList>
            <person name="Chen X."/>
        </authorList>
    </citation>
    <scope>NUCLEOTIDE SEQUENCE [LARGE SCALE GENOMIC DNA]</scope>
    <source>
        <strain evidence="4">cv. Fuhuasheng</strain>
        <tissue evidence="3">Leaves</tissue>
    </source>
</reference>
<dbReference type="FunFam" id="1.25.10.10:FF:000549">
    <property type="entry name" value="ARM repeat superfamily protein"/>
    <property type="match status" value="1"/>
</dbReference>
<evidence type="ECO:0000259" key="2">
    <source>
        <dbReference type="Pfam" id="PF24714"/>
    </source>
</evidence>
<dbReference type="PANTHER" id="PTHR31355">
    <property type="entry name" value="MICROTUBULE-ASSOCIATED PROTEIN TORTIFOLIA1"/>
    <property type="match status" value="1"/>
</dbReference>
<comment type="caution">
    <text evidence="3">The sequence shown here is derived from an EMBL/GenBank/DDBJ whole genome shotgun (WGS) entry which is preliminary data.</text>
</comment>
<feature type="domain" description="TORTIFOLIA1/SINE1-2 N-terminal" evidence="2">
    <location>
        <begin position="14"/>
        <end position="283"/>
    </location>
</feature>
<dbReference type="InterPro" id="IPR057600">
    <property type="entry name" value="TORTIFOLIA1/SINE1-2_N"/>
</dbReference>
<proteinExistence type="predicted"/>
<dbReference type="SUPFAM" id="SSF48371">
    <property type="entry name" value="ARM repeat"/>
    <property type="match status" value="1"/>
</dbReference>
<feature type="region of interest" description="Disordered" evidence="1">
    <location>
        <begin position="289"/>
        <end position="367"/>
    </location>
</feature>
<dbReference type="Proteomes" id="UP000289738">
    <property type="component" value="Chromosome B05"/>
</dbReference>
<dbReference type="EMBL" id="SDMP01000015">
    <property type="protein sequence ID" value="RYR08473.1"/>
    <property type="molecule type" value="Genomic_DNA"/>
</dbReference>
<dbReference type="STRING" id="3818.A0A444Z2R2"/>
<protein>
    <recommendedName>
        <fullName evidence="2">TORTIFOLIA1/SINE1-2 N-terminal domain-containing protein</fullName>
    </recommendedName>
</protein>
<dbReference type="InterPro" id="IPR011989">
    <property type="entry name" value="ARM-like"/>
</dbReference>
<dbReference type="AlphaFoldDB" id="A0A444Z2R2"/>
<accession>A0A444Z2R2</accession>
<feature type="compositionally biased region" description="Polar residues" evidence="1">
    <location>
        <begin position="295"/>
        <end position="322"/>
    </location>
</feature>
<dbReference type="GO" id="GO:0005874">
    <property type="term" value="C:microtubule"/>
    <property type="evidence" value="ECO:0007669"/>
    <property type="project" value="InterPro"/>
</dbReference>
<evidence type="ECO:0000313" key="3">
    <source>
        <dbReference type="EMBL" id="RYR08473.1"/>
    </source>
</evidence>
<feature type="region of interest" description="Disordered" evidence="1">
    <location>
        <begin position="429"/>
        <end position="468"/>
    </location>
</feature>
<evidence type="ECO:0000256" key="1">
    <source>
        <dbReference type="SAM" id="MobiDB-lite"/>
    </source>
</evidence>
<feature type="compositionally biased region" description="Low complexity" evidence="1">
    <location>
        <begin position="349"/>
        <end position="367"/>
    </location>
</feature>
<evidence type="ECO:0000313" key="4">
    <source>
        <dbReference type="Proteomes" id="UP000289738"/>
    </source>
</evidence>
<dbReference type="GO" id="GO:0008017">
    <property type="term" value="F:microtubule binding"/>
    <property type="evidence" value="ECO:0007669"/>
    <property type="project" value="InterPro"/>
</dbReference>
<gene>
    <name evidence="3" type="ORF">Ahy_B05g076172</name>
</gene>
<feature type="compositionally biased region" description="Polar residues" evidence="1">
    <location>
        <begin position="332"/>
        <end position="346"/>
    </location>
</feature>
<dbReference type="PANTHER" id="PTHR31355:SF8">
    <property type="entry name" value="TORTIFOLIA1-LIKE PROTEIN 3"/>
    <property type="match status" value="1"/>
</dbReference>
<dbReference type="Gene3D" id="1.25.10.10">
    <property type="entry name" value="Leucine-rich Repeat Variant"/>
    <property type="match status" value="1"/>
</dbReference>
<dbReference type="InterPro" id="IPR016024">
    <property type="entry name" value="ARM-type_fold"/>
</dbReference>
<name>A0A444Z2R2_ARAHY</name>